<evidence type="ECO:0000256" key="2">
    <source>
        <dbReference type="SAM" id="SignalP"/>
    </source>
</evidence>
<feature type="signal peptide" evidence="2">
    <location>
        <begin position="1"/>
        <end position="22"/>
    </location>
</feature>
<sequence>MEAGNMIVLLAVSVSLVAATQSKNFDRQHIHDLTGITEKLYIKQRDYNETENRCHSAQKQSGSGHNFIYTLRVDLGGQKQNLAAYNTSFITSTTTDHHEDNAATYKFGPRTTRRRSEN</sequence>
<evidence type="ECO:0000256" key="1">
    <source>
        <dbReference type="SAM" id="MobiDB-lite"/>
    </source>
</evidence>
<proteinExistence type="predicted"/>
<name>A0A6M2E2G0_9ACAR</name>
<dbReference type="AlphaFoldDB" id="A0A6M2E2G0"/>
<keyword evidence="2" id="KW-0732">Signal</keyword>
<reference evidence="3" key="1">
    <citation type="submission" date="2019-12" db="EMBL/GenBank/DDBJ databases">
        <title>The sialotranscriptome of the gopher-tortoise tick, Amblyomma tuberculatum.</title>
        <authorList>
            <person name="Karim S."/>
            <person name="Andersen J."/>
            <person name="Kumar D."/>
            <person name="Adamson S."/>
            <person name="Ennen J."/>
            <person name="Qualis C.P."/>
            <person name="Ribeiro J.M.C."/>
        </authorList>
    </citation>
    <scope>NUCLEOTIDE SEQUENCE</scope>
    <source>
        <strain evidence="3">Removed</strain>
        <tissue evidence="3">Salivary glands</tissue>
    </source>
</reference>
<accession>A0A6M2E2G0</accession>
<dbReference type="EMBL" id="GIDH01000621">
    <property type="protein sequence ID" value="NOV52564.1"/>
    <property type="molecule type" value="Transcribed_RNA"/>
</dbReference>
<organism evidence="3">
    <name type="scientific">Amblyomma tuberculatum</name>
    <dbReference type="NCBI Taxonomy" id="48802"/>
    <lineage>
        <taxon>Eukaryota</taxon>
        <taxon>Metazoa</taxon>
        <taxon>Ecdysozoa</taxon>
        <taxon>Arthropoda</taxon>
        <taxon>Chelicerata</taxon>
        <taxon>Arachnida</taxon>
        <taxon>Acari</taxon>
        <taxon>Parasitiformes</taxon>
        <taxon>Ixodida</taxon>
        <taxon>Ixodoidea</taxon>
        <taxon>Ixodidae</taxon>
        <taxon>Amblyomminae</taxon>
        <taxon>Amblyomma</taxon>
    </lineage>
</organism>
<evidence type="ECO:0000313" key="3">
    <source>
        <dbReference type="EMBL" id="NOV52564.1"/>
    </source>
</evidence>
<feature type="region of interest" description="Disordered" evidence="1">
    <location>
        <begin position="98"/>
        <end position="118"/>
    </location>
</feature>
<protein>
    <submittedName>
        <fullName evidence="3">Putative conserved secreted protein</fullName>
    </submittedName>
</protein>
<feature type="chain" id="PRO_5026983649" evidence="2">
    <location>
        <begin position="23"/>
        <end position="118"/>
    </location>
</feature>